<keyword evidence="2" id="KW-0723">Serine/threonine-protein kinase</keyword>
<evidence type="ECO:0000313" key="11">
    <source>
        <dbReference type="Proteomes" id="UP001281761"/>
    </source>
</evidence>
<evidence type="ECO:0000256" key="6">
    <source>
        <dbReference type="ARBA" id="ARBA00022840"/>
    </source>
</evidence>
<keyword evidence="5" id="KW-0418">Kinase</keyword>
<accession>A0ABQ9YHV0</accession>
<dbReference type="EMBL" id="JARBJD010000007">
    <property type="protein sequence ID" value="KAK2963312.1"/>
    <property type="molecule type" value="Genomic_DNA"/>
</dbReference>
<dbReference type="PANTHER" id="PTHR43671">
    <property type="entry name" value="SERINE/THREONINE-PROTEIN KINASE NEK"/>
    <property type="match status" value="1"/>
</dbReference>
<evidence type="ECO:0000256" key="1">
    <source>
        <dbReference type="ARBA" id="ARBA00012513"/>
    </source>
</evidence>
<keyword evidence="11" id="KW-1185">Reference proteome</keyword>
<evidence type="ECO:0000313" key="10">
    <source>
        <dbReference type="EMBL" id="KAK2963312.1"/>
    </source>
</evidence>
<keyword evidence="6" id="KW-0067">ATP-binding</keyword>
<evidence type="ECO:0000256" key="2">
    <source>
        <dbReference type="ARBA" id="ARBA00022527"/>
    </source>
</evidence>
<comment type="catalytic activity">
    <reaction evidence="7">
        <text>L-threonyl-[protein] + ATP = O-phospho-L-threonyl-[protein] + ADP + H(+)</text>
        <dbReference type="Rhea" id="RHEA:46608"/>
        <dbReference type="Rhea" id="RHEA-COMP:11060"/>
        <dbReference type="Rhea" id="RHEA-COMP:11605"/>
        <dbReference type="ChEBI" id="CHEBI:15378"/>
        <dbReference type="ChEBI" id="CHEBI:30013"/>
        <dbReference type="ChEBI" id="CHEBI:30616"/>
        <dbReference type="ChEBI" id="CHEBI:61977"/>
        <dbReference type="ChEBI" id="CHEBI:456216"/>
        <dbReference type="EC" id="2.7.11.1"/>
    </reaction>
</comment>
<dbReference type="Pfam" id="PF00069">
    <property type="entry name" value="Pkinase"/>
    <property type="match status" value="1"/>
</dbReference>
<sequence>MFRDDDQQAFHSNSAFGEVKKDVDESSSFTEFSRTLHKSDLEDPVKFEAFANGLLTLRSPFIVQVTDVKTTDEDITICTEHVEKQSFGSYVEQVRHMGLMISEERLWDVLTHSVLGLHFLHTNNIFSGNLKPHDIFFVNEFMGKISDFYLFNHFKDPLGKAQEKTGNLGYLSPEQLNGQKATEKSDIWSLGLIFWEASSLRMFMEDNSTLDQAKQAVKEDVPMIDSSSYSDEWKNLIHQMLLVNPEERITLKQILEVDRVRRKADVFTARISKLPQAFTAPKKRPPTQTNLCEEITFFASEKTQTSDNHEHAAKFEDDFTCQNGHIEKNAQNYRNNTIFIDCPIDKGYAKCTLALGRSNGSAYVGVSAYPTTKTGETWLGENPESLRYSFYGKLTQNGRWISGNDRWQSNEEITFEVDMNKRTLHIFKNGTLQPISFTDIPEKIVFGFCLVLPRSTCEVVSLVSMDGPSPDIERGVEGAKTVKWNTDSDS</sequence>
<evidence type="ECO:0000256" key="5">
    <source>
        <dbReference type="ARBA" id="ARBA00022777"/>
    </source>
</evidence>
<reference evidence="10 11" key="1">
    <citation type="journal article" date="2022" name="bioRxiv">
        <title>Genomics of Preaxostyla Flagellates Illuminates Evolutionary Transitions and the Path Towards Mitochondrial Loss.</title>
        <authorList>
            <person name="Novak L.V.F."/>
            <person name="Treitli S.C."/>
            <person name="Pyrih J."/>
            <person name="Halakuc P."/>
            <person name="Pipaliya S.V."/>
            <person name="Vacek V."/>
            <person name="Brzon O."/>
            <person name="Soukal P."/>
            <person name="Eme L."/>
            <person name="Dacks J.B."/>
            <person name="Karnkowska A."/>
            <person name="Elias M."/>
            <person name="Hampl V."/>
        </authorList>
    </citation>
    <scope>NUCLEOTIDE SEQUENCE [LARGE SCALE GENOMIC DNA]</scope>
    <source>
        <strain evidence="10">NAU3</strain>
        <tissue evidence="10">Gut</tissue>
    </source>
</reference>
<dbReference type="InterPro" id="IPR011009">
    <property type="entry name" value="Kinase-like_dom_sf"/>
</dbReference>
<dbReference type="SUPFAM" id="SSF49899">
    <property type="entry name" value="Concanavalin A-like lectins/glucanases"/>
    <property type="match status" value="1"/>
</dbReference>
<dbReference type="Pfam" id="PF00622">
    <property type="entry name" value="SPRY"/>
    <property type="match status" value="1"/>
</dbReference>
<feature type="domain" description="Protein kinase" evidence="9">
    <location>
        <begin position="5"/>
        <end position="268"/>
    </location>
</feature>
<dbReference type="SUPFAM" id="SSF56112">
    <property type="entry name" value="Protein kinase-like (PK-like)"/>
    <property type="match status" value="1"/>
</dbReference>
<dbReference type="Proteomes" id="UP001281761">
    <property type="component" value="Unassembled WGS sequence"/>
</dbReference>
<keyword evidence="4" id="KW-0547">Nucleotide-binding</keyword>
<evidence type="ECO:0000259" key="9">
    <source>
        <dbReference type="PROSITE" id="PS50011"/>
    </source>
</evidence>
<dbReference type="InterPro" id="IPR013320">
    <property type="entry name" value="ConA-like_dom_sf"/>
</dbReference>
<proteinExistence type="predicted"/>
<evidence type="ECO:0000256" key="4">
    <source>
        <dbReference type="ARBA" id="ARBA00022741"/>
    </source>
</evidence>
<dbReference type="InterPro" id="IPR000719">
    <property type="entry name" value="Prot_kinase_dom"/>
</dbReference>
<dbReference type="InterPro" id="IPR050660">
    <property type="entry name" value="NEK_Ser/Thr_kinase"/>
</dbReference>
<dbReference type="Gene3D" id="2.60.120.920">
    <property type="match status" value="1"/>
</dbReference>
<dbReference type="EC" id="2.7.11.1" evidence="1"/>
<evidence type="ECO:0000256" key="8">
    <source>
        <dbReference type="ARBA" id="ARBA00048679"/>
    </source>
</evidence>
<protein>
    <recommendedName>
        <fullName evidence="1">non-specific serine/threonine protein kinase</fullName>
        <ecNumber evidence="1">2.7.11.1</ecNumber>
    </recommendedName>
</protein>
<dbReference type="InterPro" id="IPR043136">
    <property type="entry name" value="B30.2/SPRY_sf"/>
</dbReference>
<gene>
    <name evidence="10" type="ORF">BLNAU_1846</name>
</gene>
<dbReference type="InterPro" id="IPR003877">
    <property type="entry name" value="SPRY_dom"/>
</dbReference>
<name>A0ABQ9YHV0_9EUKA</name>
<comment type="caution">
    <text evidence="10">The sequence shown here is derived from an EMBL/GenBank/DDBJ whole genome shotgun (WGS) entry which is preliminary data.</text>
</comment>
<dbReference type="Gene3D" id="1.10.510.10">
    <property type="entry name" value="Transferase(Phosphotransferase) domain 1"/>
    <property type="match status" value="1"/>
</dbReference>
<evidence type="ECO:0000256" key="7">
    <source>
        <dbReference type="ARBA" id="ARBA00047899"/>
    </source>
</evidence>
<keyword evidence="3" id="KW-0808">Transferase</keyword>
<organism evidence="10 11">
    <name type="scientific">Blattamonas nauphoetae</name>
    <dbReference type="NCBI Taxonomy" id="2049346"/>
    <lineage>
        <taxon>Eukaryota</taxon>
        <taxon>Metamonada</taxon>
        <taxon>Preaxostyla</taxon>
        <taxon>Oxymonadida</taxon>
        <taxon>Blattamonas</taxon>
    </lineage>
</organism>
<evidence type="ECO:0000256" key="3">
    <source>
        <dbReference type="ARBA" id="ARBA00022679"/>
    </source>
</evidence>
<dbReference type="PANTHER" id="PTHR43671:SF98">
    <property type="entry name" value="SERINE_THREONINE-PROTEIN KINASE NEK11"/>
    <property type="match status" value="1"/>
</dbReference>
<comment type="catalytic activity">
    <reaction evidence="8">
        <text>L-seryl-[protein] + ATP = O-phospho-L-seryl-[protein] + ADP + H(+)</text>
        <dbReference type="Rhea" id="RHEA:17989"/>
        <dbReference type="Rhea" id="RHEA-COMP:9863"/>
        <dbReference type="Rhea" id="RHEA-COMP:11604"/>
        <dbReference type="ChEBI" id="CHEBI:15378"/>
        <dbReference type="ChEBI" id="CHEBI:29999"/>
        <dbReference type="ChEBI" id="CHEBI:30616"/>
        <dbReference type="ChEBI" id="CHEBI:83421"/>
        <dbReference type="ChEBI" id="CHEBI:456216"/>
        <dbReference type="EC" id="2.7.11.1"/>
    </reaction>
</comment>
<dbReference type="PROSITE" id="PS50011">
    <property type="entry name" value="PROTEIN_KINASE_DOM"/>
    <property type="match status" value="1"/>
</dbReference>